<comment type="caution">
    <text evidence="1">The sequence shown here is derived from an EMBL/GenBank/DDBJ whole genome shotgun (WGS) entry which is preliminary data.</text>
</comment>
<gene>
    <name evidence="1" type="ORF">BVG16_01740</name>
</gene>
<keyword evidence="2" id="KW-1185">Reference proteome</keyword>
<reference evidence="1 2" key="1">
    <citation type="submission" date="2017-01" db="EMBL/GenBank/DDBJ databases">
        <title>Genome analysis of Paenibacillus selenitrireducens ES3-24.</title>
        <authorList>
            <person name="Xu D."/>
            <person name="Yao R."/>
            <person name="Zheng S."/>
        </authorList>
    </citation>
    <scope>NUCLEOTIDE SEQUENCE [LARGE SCALE GENOMIC DNA]</scope>
    <source>
        <strain evidence="1 2">ES3-24</strain>
    </source>
</reference>
<proteinExistence type="predicted"/>
<evidence type="ECO:0000313" key="2">
    <source>
        <dbReference type="Proteomes" id="UP000190188"/>
    </source>
</evidence>
<dbReference type="AlphaFoldDB" id="A0A1T2XMX4"/>
<dbReference type="OrthoDB" id="2679144at2"/>
<sequence>MPFVLQHAESNQIFSCSLINGYDLPYYGVKSWEDEDTANAELPSFLIAQHIDMDNPWKLIELEEHILKLCNVKAKNDSHYLIFLDASGRPYATRDSS</sequence>
<dbReference type="RefSeq" id="WP_078496812.1">
    <property type="nucleotide sequence ID" value="NZ_MSZX01000001.1"/>
</dbReference>
<organism evidence="1 2">
    <name type="scientific">Paenibacillus selenitireducens</name>
    <dbReference type="NCBI Taxonomy" id="1324314"/>
    <lineage>
        <taxon>Bacteria</taxon>
        <taxon>Bacillati</taxon>
        <taxon>Bacillota</taxon>
        <taxon>Bacilli</taxon>
        <taxon>Bacillales</taxon>
        <taxon>Paenibacillaceae</taxon>
        <taxon>Paenibacillus</taxon>
    </lineage>
</organism>
<evidence type="ECO:0000313" key="1">
    <source>
        <dbReference type="EMBL" id="OPA81086.1"/>
    </source>
</evidence>
<dbReference type="STRING" id="1324314.BVG16_01740"/>
<accession>A0A1T2XMX4</accession>
<dbReference type="EMBL" id="MSZX01000001">
    <property type="protein sequence ID" value="OPA81086.1"/>
    <property type="molecule type" value="Genomic_DNA"/>
</dbReference>
<name>A0A1T2XMX4_9BACL</name>
<protein>
    <submittedName>
        <fullName evidence="1">Uncharacterized protein</fullName>
    </submittedName>
</protein>
<dbReference type="Proteomes" id="UP000190188">
    <property type="component" value="Unassembled WGS sequence"/>
</dbReference>